<keyword evidence="3 15" id="KW-0547">Nucleotide-binding</keyword>
<dbReference type="EMBL" id="AXZF01000096">
    <property type="protein sequence ID" value="ERT67957.1"/>
    <property type="molecule type" value="Genomic_DNA"/>
</dbReference>
<dbReference type="GO" id="GO:0006281">
    <property type="term" value="P:DNA repair"/>
    <property type="evidence" value="ECO:0007669"/>
    <property type="project" value="UniProtKB-UniRule"/>
</dbReference>
<dbReference type="Pfam" id="PF19833">
    <property type="entry name" value="RecG_dom3_C"/>
    <property type="match status" value="1"/>
</dbReference>
<evidence type="ECO:0000256" key="2">
    <source>
        <dbReference type="ARBA" id="ARBA00017846"/>
    </source>
</evidence>
<evidence type="ECO:0000256" key="14">
    <source>
        <dbReference type="ARBA" id="ARBA00048988"/>
    </source>
</evidence>
<accession>U7V8C3</accession>
<comment type="similarity">
    <text evidence="1 15">Belongs to the helicase family. RecG subfamily.</text>
</comment>
<reference evidence="18 19" key="1">
    <citation type="submission" date="2013-08" db="EMBL/GenBank/DDBJ databases">
        <authorList>
            <person name="Weinstock G."/>
            <person name="Sodergren E."/>
            <person name="Wylie T."/>
            <person name="Fulton L."/>
            <person name="Fulton R."/>
            <person name="Fronick C."/>
            <person name="O'Laughlin M."/>
            <person name="Godfrey J."/>
            <person name="Miner T."/>
            <person name="Herter B."/>
            <person name="Appelbaum E."/>
            <person name="Cordes M."/>
            <person name="Lek S."/>
            <person name="Wollam A."/>
            <person name="Pepin K.H."/>
            <person name="Palsikar V.B."/>
            <person name="Mitreva M."/>
            <person name="Wilson R.K."/>
        </authorList>
    </citation>
    <scope>NUCLEOTIDE SEQUENCE [LARGE SCALE GENOMIC DNA]</scope>
    <source>
        <strain evidence="18 19">ATCC BAA-474</strain>
    </source>
</reference>
<keyword evidence="8" id="KW-0238">DNA-binding</keyword>
<keyword evidence="11" id="KW-0413">Isomerase</keyword>
<dbReference type="InterPro" id="IPR014001">
    <property type="entry name" value="Helicase_ATP-bd"/>
</dbReference>
<dbReference type="Proteomes" id="UP000017081">
    <property type="component" value="Unassembled WGS sequence"/>
</dbReference>
<dbReference type="EC" id="5.6.2.4" evidence="13 15"/>
<dbReference type="CDD" id="cd04488">
    <property type="entry name" value="RecG_wedge_OBF"/>
    <property type="match status" value="1"/>
</dbReference>
<dbReference type="CDD" id="cd17992">
    <property type="entry name" value="DEXHc_RecG"/>
    <property type="match status" value="1"/>
</dbReference>
<dbReference type="Pfam" id="PF00270">
    <property type="entry name" value="DEAD"/>
    <property type="match status" value="1"/>
</dbReference>
<comment type="catalytic activity">
    <reaction evidence="14 15">
        <text>ATP + H2O = ADP + phosphate + H(+)</text>
        <dbReference type="Rhea" id="RHEA:13065"/>
        <dbReference type="ChEBI" id="CHEBI:15377"/>
        <dbReference type="ChEBI" id="CHEBI:15378"/>
        <dbReference type="ChEBI" id="CHEBI:30616"/>
        <dbReference type="ChEBI" id="CHEBI:43474"/>
        <dbReference type="ChEBI" id="CHEBI:456216"/>
        <dbReference type="EC" id="5.6.2.4"/>
    </reaction>
</comment>
<keyword evidence="5 15" id="KW-0378">Hydrolase</keyword>
<sequence>MVIKIYKDIYKEIELFNIKGVSSATYSKLKKLNIETLYDLIYYFPRAYDDRTNIKKIGELRGDEYVVLKGNIMNISAPPTRTGMKMIKATVNDGTGVLEVVWFQRPYLRNSLKIGEEYIFIGNVKRGYTFQMVNPEFKLYKGQENTGEILPIYSAIKDLNQNSLRRVLKEALKNYLDIFQENIPDEIIKKYKLMNRKNALKEIHYPTNPRNLEEAKRRFAIEELLILEMGILQKRFEIDLTNAGLYEIEGNKKLVSKFLESLPFSLTTAQKKVITEIYKGINAGKIINYLIQGDVGSGKTIVVVLLLLYMVENGYQGVLMAPTEILATQHYLSIYETLELLGVKVELLTGSVKGKKKIELLGRIKTGETNIVVGTHAIIEDSVEFQKLGLIVIDEQHRFGVLQRKRLRDKGVLANLIVMSATPIPRSLALSIYGDLDVAVIDELPPGRKPIKTKWISEEEDEEKMYHFIDKKLKEGRQAYFVASLIDESEKLSAKSTEELYNEVLKNLPGYRVGILHGRMKNKEKDEVMHLFKNNKLDILVSTLVIEVGVNVPNSSIMVITNSERFGLATLHQLRGRVGRGEHQSYCFLLSNTENDNSAARLKVLESTEDGFKIAEEDLRLRKAGEIFGVKQSGLSDLKFIDIVHDVKTIKLVKDICMEYLKENKGKINNQVLQWDIDEKFNKSLTS</sequence>
<gene>
    <name evidence="18" type="ORF">HMPREF0202_02175</name>
</gene>
<evidence type="ECO:0000259" key="17">
    <source>
        <dbReference type="PROSITE" id="PS51194"/>
    </source>
</evidence>
<keyword evidence="4 15" id="KW-0227">DNA damage</keyword>
<comment type="function">
    <text evidence="15">Plays a critical role in recombination and DNA repair. Helps process Holliday junction intermediates to mature products by catalyzing branch migration. Has replication fork regression activity, unwinds stalled or blocked replication forks to make a HJ that can be resolved. Has a DNA unwinding activity characteristic of a DNA helicase with 3'-5' polarity.</text>
</comment>
<dbReference type="NCBIfam" id="TIGR00643">
    <property type="entry name" value="recG"/>
    <property type="match status" value="1"/>
</dbReference>
<evidence type="ECO:0000259" key="16">
    <source>
        <dbReference type="PROSITE" id="PS51192"/>
    </source>
</evidence>
<keyword evidence="10 15" id="KW-0234">DNA repair</keyword>
<dbReference type="InterPro" id="IPR001650">
    <property type="entry name" value="Helicase_C-like"/>
</dbReference>
<dbReference type="NCBIfam" id="NF008165">
    <property type="entry name" value="PRK10917.1-3"/>
    <property type="match status" value="1"/>
</dbReference>
<evidence type="ECO:0000256" key="8">
    <source>
        <dbReference type="ARBA" id="ARBA00023125"/>
    </source>
</evidence>
<keyword evidence="19" id="KW-1185">Reference proteome</keyword>
<evidence type="ECO:0000256" key="7">
    <source>
        <dbReference type="ARBA" id="ARBA00022840"/>
    </source>
</evidence>
<dbReference type="GO" id="GO:0016887">
    <property type="term" value="F:ATP hydrolysis activity"/>
    <property type="evidence" value="ECO:0007669"/>
    <property type="project" value="RHEA"/>
</dbReference>
<dbReference type="Gene3D" id="2.40.50.140">
    <property type="entry name" value="Nucleic acid-binding proteins"/>
    <property type="match status" value="1"/>
</dbReference>
<dbReference type="NCBIfam" id="NF008168">
    <property type="entry name" value="PRK10917.2-2"/>
    <property type="match status" value="1"/>
</dbReference>
<evidence type="ECO:0000256" key="6">
    <source>
        <dbReference type="ARBA" id="ARBA00022806"/>
    </source>
</evidence>
<dbReference type="Pfam" id="PF00271">
    <property type="entry name" value="Helicase_C"/>
    <property type="match status" value="1"/>
</dbReference>
<name>U7V8C3_9FUSO</name>
<dbReference type="PROSITE" id="PS51194">
    <property type="entry name" value="HELICASE_CTER"/>
    <property type="match status" value="1"/>
</dbReference>
<dbReference type="InterPro" id="IPR011545">
    <property type="entry name" value="DEAD/DEAH_box_helicase_dom"/>
</dbReference>
<evidence type="ECO:0000256" key="5">
    <source>
        <dbReference type="ARBA" id="ARBA00022801"/>
    </source>
</evidence>
<dbReference type="PANTHER" id="PTHR47964:SF1">
    <property type="entry name" value="ATP-DEPENDENT DNA HELICASE HOMOLOG RECG, CHLOROPLASTIC"/>
    <property type="match status" value="1"/>
</dbReference>
<feature type="domain" description="Helicase ATP-binding" evidence="16">
    <location>
        <begin position="280"/>
        <end position="441"/>
    </location>
</feature>
<keyword evidence="7 15" id="KW-0067">ATP-binding</keyword>
<comment type="caution">
    <text evidence="18">The sequence shown here is derived from an EMBL/GenBank/DDBJ whole genome shotgun (WGS) entry which is preliminary data.</text>
</comment>
<evidence type="ECO:0000256" key="4">
    <source>
        <dbReference type="ARBA" id="ARBA00022763"/>
    </source>
</evidence>
<dbReference type="AlphaFoldDB" id="U7V8C3"/>
<evidence type="ECO:0000256" key="15">
    <source>
        <dbReference type="RuleBase" id="RU363016"/>
    </source>
</evidence>
<dbReference type="PANTHER" id="PTHR47964">
    <property type="entry name" value="ATP-DEPENDENT DNA HELICASE HOMOLOG RECG, CHLOROPLASTIC"/>
    <property type="match status" value="1"/>
</dbReference>
<dbReference type="GO" id="GO:0003677">
    <property type="term" value="F:DNA binding"/>
    <property type="evidence" value="ECO:0007669"/>
    <property type="project" value="UniProtKB-KW"/>
</dbReference>
<dbReference type="PATRIC" id="fig|1319815.3.peg.2094"/>
<evidence type="ECO:0000313" key="18">
    <source>
        <dbReference type="EMBL" id="ERT67957.1"/>
    </source>
</evidence>
<protein>
    <recommendedName>
        <fullName evidence="2 15">ATP-dependent DNA helicase RecG</fullName>
        <ecNumber evidence="13 15">5.6.2.4</ecNumber>
    </recommendedName>
</protein>
<evidence type="ECO:0000256" key="10">
    <source>
        <dbReference type="ARBA" id="ARBA00023204"/>
    </source>
</evidence>
<proteinExistence type="inferred from homology"/>
<evidence type="ECO:0000256" key="11">
    <source>
        <dbReference type="ARBA" id="ARBA00023235"/>
    </source>
</evidence>
<feature type="domain" description="Helicase C-terminal" evidence="17">
    <location>
        <begin position="461"/>
        <end position="620"/>
    </location>
</feature>
<dbReference type="GO" id="GO:0043138">
    <property type="term" value="F:3'-5' DNA helicase activity"/>
    <property type="evidence" value="ECO:0007669"/>
    <property type="project" value="UniProtKB-EC"/>
</dbReference>
<dbReference type="eggNOG" id="COG1200">
    <property type="taxonomic scope" value="Bacteria"/>
</dbReference>
<keyword evidence="6 15" id="KW-0347">Helicase</keyword>
<dbReference type="Gene3D" id="3.40.50.300">
    <property type="entry name" value="P-loop containing nucleotide triphosphate hydrolases"/>
    <property type="match status" value="2"/>
</dbReference>
<dbReference type="InterPro" id="IPR027417">
    <property type="entry name" value="P-loop_NTPase"/>
</dbReference>
<dbReference type="SUPFAM" id="SSF50249">
    <property type="entry name" value="Nucleic acid-binding proteins"/>
    <property type="match status" value="1"/>
</dbReference>
<evidence type="ECO:0000256" key="3">
    <source>
        <dbReference type="ARBA" id="ARBA00022741"/>
    </source>
</evidence>
<organism evidence="18 19">
    <name type="scientific">Cetobacterium somerae ATCC BAA-474</name>
    <dbReference type="NCBI Taxonomy" id="1319815"/>
    <lineage>
        <taxon>Bacteria</taxon>
        <taxon>Fusobacteriati</taxon>
        <taxon>Fusobacteriota</taxon>
        <taxon>Fusobacteriia</taxon>
        <taxon>Fusobacteriales</taxon>
        <taxon>Fusobacteriaceae</taxon>
        <taxon>Cetobacterium</taxon>
    </lineage>
</organism>
<dbReference type="PROSITE" id="PS51192">
    <property type="entry name" value="HELICASE_ATP_BIND_1"/>
    <property type="match status" value="1"/>
</dbReference>
<dbReference type="InterPro" id="IPR045562">
    <property type="entry name" value="RecG_dom3_C"/>
</dbReference>
<dbReference type="SMART" id="SM00490">
    <property type="entry name" value="HELICc"/>
    <property type="match status" value="1"/>
</dbReference>
<evidence type="ECO:0000313" key="19">
    <source>
        <dbReference type="Proteomes" id="UP000017081"/>
    </source>
</evidence>
<dbReference type="GO" id="GO:0006310">
    <property type="term" value="P:DNA recombination"/>
    <property type="evidence" value="ECO:0007669"/>
    <property type="project" value="UniProtKB-UniRule"/>
</dbReference>
<dbReference type="SMART" id="SM00487">
    <property type="entry name" value="DEXDc"/>
    <property type="match status" value="1"/>
</dbReference>
<evidence type="ECO:0000256" key="1">
    <source>
        <dbReference type="ARBA" id="ARBA00007504"/>
    </source>
</evidence>
<evidence type="ECO:0000256" key="13">
    <source>
        <dbReference type="ARBA" id="ARBA00034808"/>
    </source>
</evidence>
<comment type="catalytic activity">
    <reaction evidence="12 15">
        <text>Couples ATP hydrolysis with the unwinding of duplex DNA by translocating in the 3'-5' direction.</text>
        <dbReference type="EC" id="5.6.2.4"/>
    </reaction>
</comment>
<dbReference type="InterPro" id="IPR004609">
    <property type="entry name" value="ATP-dep_DNA_helicase_RecG"/>
</dbReference>
<dbReference type="InterPro" id="IPR012340">
    <property type="entry name" value="NA-bd_OB-fold"/>
</dbReference>
<dbReference type="SUPFAM" id="SSF52540">
    <property type="entry name" value="P-loop containing nucleoside triphosphate hydrolases"/>
    <property type="match status" value="2"/>
</dbReference>
<dbReference type="STRING" id="1319815.HMPREF0202_02175"/>
<dbReference type="InterPro" id="IPR047112">
    <property type="entry name" value="RecG/Mfd"/>
</dbReference>
<dbReference type="GO" id="GO:0005524">
    <property type="term" value="F:ATP binding"/>
    <property type="evidence" value="ECO:0007669"/>
    <property type="project" value="UniProtKB-KW"/>
</dbReference>
<keyword evidence="9 15" id="KW-0233">DNA recombination</keyword>
<dbReference type="InterPro" id="IPR033454">
    <property type="entry name" value="RecG_wedge"/>
</dbReference>
<dbReference type="HOGENOM" id="CLU_005122_7_1_0"/>
<dbReference type="Pfam" id="PF17191">
    <property type="entry name" value="RecG_wedge"/>
    <property type="match status" value="1"/>
</dbReference>
<evidence type="ECO:0000256" key="9">
    <source>
        <dbReference type="ARBA" id="ARBA00023172"/>
    </source>
</evidence>
<evidence type="ECO:0000256" key="12">
    <source>
        <dbReference type="ARBA" id="ARBA00034617"/>
    </source>
</evidence>